<evidence type="ECO:0000313" key="3">
    <source>
        <dbReference type="Proteomes" id="UP000230970"/>
    </source>
</evidence>
<dbReference type="Gene3D" id="3.40.50.1010">
    <property type="entry name" value="5'-nuclease"/>
    <property type="match status" value="1"/>
</dbReference>
<dbReference type="PANTHER" id="PTHR34610:SF3">
    <property type="entry name" value="SSL7007 PROTEIN"/>
    <property type="match status" value="1"/>
</dbReference>
<organism evidence="2 3">
    <name type="scientific">candidate division WWE3 bacterium CG_4_10_14_0_2_um_filter_42_8</name>
    <dbReference type="NCBI Taxonomy" id="1975074"/>
    <lineage>
        <taxon>Bacteria</taxon>
        <taxon>Katanobacteria</taxon>
    </lineage>
</organism>
<dbReference type="Pfam" id="PF13470">
    <property type="entry name" value="PIN_3"/>
    <property type="match status" value="1"/>
</dbReference>
<dbReference type="NCBIfam" id="TIGR00305">
    <property type="entry name" value="putative toxin-antitoxin system toxin component, PIN family"/>
    <property type="match status" value="1"/>
</dbReference>
<dbReference type="AlphaFoldDB" id="A0A2M7TB67"/>
<sequence>MAYCKMQKEQATPTVFFNASVILAGLISPCGGSAKLLEWIKHGKISGFISEIVLDEVSRHANLVELSKESAVQKVQKIFTTISPAPYQSTVKAYQHLVIDYGDAHILASCQELKTNFLVTLDKKHLLVLQEKVKTVKIVSPKQLIETLA</sequence>
<feature type="domain" description="PIN" evidence="1">
    <location>
        <begin position="13"/>
        <end position="127"/>
    </location>
</feature>
<gene>
    <name evidence="2" type="ORF">COY34_03020</name>
</gene>
<dbReference type="SUPFAM" id="SSF88723">
    <property type="entry name" value="PIN domain-like"/>
    <property type="match status" value="1"/>
</dbReference>
<dbReference type="CDD" id="cd09854">
    <property type="entry name" value="PIN_VapC-like"/>
    <property type="match status" value="1"/>
</dbReference>
<accession>A0A2M7TB67</accession>
<protein>
    <submittedName>
        <fullName evidence="2">Putative toxin-antitoxin system toxin component, PIN family</fullName>
    </submittedName>
</protein>
<reference evidence="3" key="1">
    <citation type="submission" date="2017-09" db="EMBL/GenBank/DDBJ databases">
        <title>Depth-based differentiation of microbial function through sediment-hosted aquifers and enrichment of novel symbionts in the deep terrestrial subsurface.</title>
        <authorList>
            <person name="Probst A.J."/>
            <person name="Ladd B."/>
            <person name="Jarett J.K."/>
            <person name="Geller-Mcgrath D.E."/>
            <person name="Sieber C.M.K."/>
            <person name="Emerson J.B."/>
            <person name="Anantharaman K."/>
            <person name="Thomas B.C."/>
            <person name="Malmstrom R."/>
            <person name="Stieglmeier M."/>
            <person name="Klingl A."/>
            <person name="Woyke T."/>
            <person name="Ryan C.M."/>
            <person name="Banfield J.F."/>
        </authorList>
    </citation>
    <scope>NUCLEOTIDE SEQUENCE [LARGE SCALE GENOMIC DNA]</scope>
</reference>
<proteinExistence type="predicted"/>
<dbReference type="InterPro" id="IPR002716">
    <property type="entry name" value="PIN_dom"/>
</dbReference>
<dbReference type="Proteomes" id="UP000230970">
    <property type="component" value="Unassembled WGS sequence"/>
</dbReference>
<evidence type="ECO:0000313" key="2">
    <source>
        <dbReference type="EMBL" id="PIZ42334.1"/>
    </source>
</evidence>
<name>A0A2M7TB67_UNCKA</name>
<comment type="caution">
    <text evidence="2">The sequence shown here is derived from an EMBL/GenBank/DDBJ whole genome shotgun (WGS) entry which is preliminary data.</text>
</comment>
<dbReference type="PANTHER" id="PTHR34610">
    <property type="entry name" value="SSL7007 PROTEIN"/>
    <property type="match status" value="1"/>
</dbReference>
<dbReference type="InterPro" id="IPR029060">
    <property type="entry name" value="PIN-like_dom_sf"/>
</dbReference>
<dbReference type="SMART" id="SM00670">
    <property type="entry name" value="PINc"/>
    <property type="match status" value="1"/>
</dbReference>
<dbReference type="EMBL" id="PFNJ01000074">
    <property type="protein sequence ID" value="PIZ42334.1"/>
    <property type="molecule type" value="Genomic_DNA"/>
</dbReference>
<evidence type="ECO:0000259" key="1">
    <source>
        <dbReference type="SMART" id="SM00670"/>
    </source>
</evidence>
<dbReference type="InterPro" id="IPR002850">
    <property type="entry name" value="PIN_toxin-like"/>
</dbReference>